<name>A0A239BZC1_9ACTN</name>
<dbReference type="AlphaFoldDB" id="A0A239BZC1"/>
<keyword evidence="2" id="KW-0472">Membrane</keyword>
<organism evidence="3 4">
    <name type="scientific">Geodermatophilus saharensis</name>
    <dbReference type="NCBI Taxonomy" id="1137994"/>
    <lineage>
        <taxon>Bacteria</taxon>
        <taxon>Bacillati</taxon>
        <taxon>Actinomycetota</taxon>
        <taxon>Actinomycetes</taxon>
        <taxon>Geodermatophilales</taxon>
        <taxon>Geodermatophilaceae</taxon>
        <taxon>Geodermatophilus</taxon>
    </lineage>
</organism>
<feature type="transmembrane region" description="Helical" evidence="2">
    <location>
        <begin position="46"/>
        <end position="66"/>
    </location>
</feature>
<evidence type="ECO:0000313" key="4">
    <source>
        <dbReference type="Proteomes" id="UP000198386"/>
    </source>
</evidence>
<accession>A0A239BZC1</accession>
<feature type="transmembrane region" description="Helical" evidence="2">
    <location>
        <begin position="196"/>
        <end position="214"/>
    </location>
</feature>
<dbReference type="EMBL" id="FZOH01000002">
    <property type="protein sequence ID" value="SNS12493.1"/>
    <property type="molecule type" value="Genomic_DNA"/>
</dbReference>
<gene>
    <name evidence="3" type="ORF">SAMN04488107_1486</name>
</gene>
<feature type="transmembrane region" description="Helical" evidence="2">
    <location>
        <begin position="255"/>
        <end position="278"/>
    </location>
</feature>
<proteinExistence type="predicted"/>
<feature type="compositionally biased region" description="Low complexity" evidence="1">
    <location>
        <begin position="13"/>
        <end position="32"/>
    </location>
</feature>
<feature type="transmembrane region" description="Helical" evidence="2">
    <location>
        <begin position="167"/>
        <end position="184"/>
    </location>
</feature>
<protein>
    <submittedName>
        <fullName evidence="3">Uncharacterized protein</fullName>
    </submittedName>
</protein>
<feature type="transmembrane region" description="Helical" evidence="2">
    <location>
        <begin position="106"/>
        <end position="127"/>
    </location>
</feature>
<feature type="region of interest" description="Disordered" evidence="1">
    <location>
        <begin position="1"/>
        <end position="32"/>
    </location>
</feature>
<keyword evidence="4" id="KW-1185">Reference proteome</keyword>
<dbReference type="Proteomes" id="UP000198386">
    <property type="component" value="Unassembled WGS sequence"/>
</dbReference>
<sequence>MRTRDDAPVTTTAPRGSGAVSAGRGSGGPAPRRATIAARTLRTDRWWVQPLVTVVVLLLFIAYSTFRAFQNAYYSAEPYISPFYSPCITTRCEGDSFPEFFTGPAWISPAIYILVLPLGIRLTCYYYRKAYYRSFWLSPPACAVAEPHRRYTGETRFPLVGQNVHRYFLYAALLFNVILFYEAVRGFRDETGEWGHMGLGTLILLVNAVMLFLYSVSCHSCRHIVGGRLNSFSKHPLRYRAWTLVSRLNARHMQYAWISLFTVAFADFYVFLLATGTITDLRFF</sequence>
<evidence type="ECO:0000256" key="2">
    <source>
        <dbReference type="SAM" id="Phobius"/>
    </source>
</evidence>
<keyword evidence="2" id="KW-0812">Transmembrane</keyword>
<reference evidence="4" key="1">
    <citation type="submission" date="2017-06" db="EMBL/GenBank/DDBJ databases">
        <authorList>
            <person name="Varghese N."/>
            <person name="Submissions S."/>
        </authorList>
    </citation>
    <scope>NUCLEOTIDE SEQUENCE [LARGE SCALE GENOMIC DNA]</scope>
    <source>
        <strain evidence="4">DSM 45423</strain>
    </source>
</reference>
<evidence type="ECO:0000313" key="3">
    <source>
        <dbReference type="EMBL" id="SNS12493.1"/>
    </source>
</evidence>
<keyword evidence="2" id="KW-1133">Transmembrane helix</keyword>
<evidence type="ECO:0000256" key="1">
    <source>
        <dbReference type="SAM" id="MobiDB-lite"/>
    </source>
</evidence>